<dbReference type="EMBL" id="GG680729">
    <property type="protein sequence ID" value="EER06350.1"/>
    <property type="molecule type" value="Genomic_DNA"/>
</dbReference>
<evidence type="ECO:0000313" key="2">
    <source>
        <dbReference type="Proteomes" id="UP000007800"/>
    </source>
</evidence>
<dbReference type="Proteomes" id="UP000007800">
    <property type="component" value="Unassembled WGS sequence"/>
</dbReference>
<sequence length="68" mass="7706">STPIPSHTTPHEYLVVNFRDDQSLICDVSAISAKCFSFAGAHLESSCQNFSSIFRELHRFIPHDFGHR</sequence>
<dbReference type="InParanoid" id="C5LA94"/>
<feature type="non-terminal residue" evidence="1">
    <location>
        <position position="1"/>
    </location>
</feature>
<reference evidence="1 2" key="1">
    <citation type="submission" date="2008-07" db="EMBL/GenBank/DDBJ databases">
        <authorList>
            <person name="El-Sayed N."/>
            <person name="Caler E."/>
            <person name="Inman J."/>
            <person name="Amedeo P."/>
            <person name="Hass B."/>
            <person name="Wortman J."/>
        </authorList>
    </citation>
    <scope>NUCLEOTIDE SEQUENCE [LARGE SCALE GENOMIC DNA]</scope>
    <source>
        <strain evidence="2">ATCC 50983 / TXsc</strain>
    </source>
</reference>
<feature type="non-terminal residue" evidence="1">
    <location>
        <position position="68"/>
    </location>
</feature>
<protein>
    <submittedName>
        <fullName evidence="1">Uncharacterized protein</fullName>
    </submittedName>
</protein>
<name>C5LA94_PERM5</name>
<dbReference type="AlphaFoldDB" id="C5LA94"/>
<keyword evidence="2" id="KW-1185">Reference proteome</keyword>
<gene>
    <name evidence="1" type="ORF">Pmar_PMAR006117</name>
</gene>
<proteinExistence type="predicted"/>
<evidence type="ECO:0000313" key="1">
    <source>
        <dbReference type="EMBL" id="EER06350.1"/>
    </source>
</evidence>
<accession>C5LA94</accession>
<dbReference type="GeneID" id="9065388"/>
<dbReference type="RefSeq" id="XP_002774534.1">
    <property type="nucleotide sequence ID" value="XM_002774488.1"/>
</dbReference>
<organism evidence="2">
    <name type="scientific">Perkinsus marinus (strain ATCC 50983 / TXsc)</name>
    <dbReference type="NCBI Taxonomy" id="423536"/>
    <lineage>
        <taxon>Eukaryota</taxon>
        <taxon>Sar</taxon>
        <taxon>Alveolata</taxon>
        <taxon>Perkinsozoa</taxon>
        <taxon>Perkinsea</taxon>
        <taxon>Perkinsida</taxon>
        <taxon>Perkinsidae</taxon>
        <taxon>Perkinsus</taxon>
    </lineage>
</organism>